<sequence length="91" mass="10106">MRKIEIVDAVRLRFPEQNADFDLGVEVGALSVLMAQGEPLLQRTVSAAAVEQLRPIAERFRYALVASSAGEGMMDVSLIHWSRRPLLRVVS</sequence>
<protein>
    <submittedName>
        <fullName evidence="1">Uncharacterized protein</fullName>
    </submittedName>
</protein>
<dbReference type="Proteomes" id="UP000595857">
    <property type="component" value="Chromosome"/>
</dbReference>
<gene>
    <name evidence="1" type="ORF">JI748_14130</name>
</gene>
<organism evidence="1 2">
    <name type="scientific">Devosia rhizoryzae</name>
    <dbReference type="NCBI Taxonomy" id="2774137"/>
    <lineage>
        <taxon>Bacteria</taxon>
        <taxon>Pseudomonadati</taxon>
        <taxon>Pseudomonadota</taxon>
        <taxon>Alphaproteobacteria</taxon>
        <taxon>Hyphomicrobiales</taxon>
        <taxon>Devosiaceae</taxon>
        <taxon>Devosia</taxon>
    </lineage>
</organism>
<reference evidence="1 2" key="1">
    <citation type="submission" date="2021-01" db="EMBL/GenBank/DDBJ databases">
        <title>Genome seq and assembly of Devosia sp. LEGU1.</title>
        <authorList>
            <person name="Chhetri G."/>
        </authorList>
    </citation>
    <scope>NUCLEOTIDE SEQUENCE [LARGE SCALE GENOMIC DNA]</scope>
    <source>
        <strain evidence="1 2">LEGU1</strain>
    </source>
</reference>
<name>A0ABX7CAA2_9HYPH</name>
<dbReference type="EMBL" id="CP068046">
    <property type="protein sequence ID" value="QQR38876.1"/>
    <property type="molecule type" value="Genomic_DNA"/>
</dbReference>
<proteinExistence type="predicted"/>
<keyword evidence="2" id="KW-1185">Reference proteome</keyword>
<dbReference type="RefSeq" id="WP_201631963.1">
    <property type="nucleotide sequence ID" value="NZ_CP068046.1"/>
</dbReference>
<accession>A0ABX7CAA2</accession>
<evidence type="ECO:0000313" key="2">
    <source>
        <dbReference type="Proteomes" id="UP000595857"/>
    </source>
</evidence>
<evidence type="ECO:0000313" key="1">
    <source>
        <dbReference type="EMBL" id="QQR38876.1"/>
    </source>
</evidence>